<accession>A0A4R1YV87</accession>
<name>A0A4R1YV87_9RHOB</name>
<protein>
    <recommendedName>
        <fullName evidence="3">PAAR motif-containing protein</fullName>
    </recommendedName>
</protein>
<dbReference type="AlphaFoldDB" id="A0A4R1YV87"/>
<gene>
    <name evidence="1" type="ORF">EV216_109114</name>
</gene>
<dbReference type="Proteomes" id="UP000295277">
    <property type="component" value="Unassembled WGS sequence"/>
</dbReference>
<dbReference type="RefSeq" id="WP_132694529.1">
    <property type="nucleotide sequence ID" value="NZ_SLVM01000009.1"/>
</dbReference>
<organism evidence="1 2">
    <name type="scientific">Rhodovulum steppense</name>
    <dbReference type="NCBI Taxonomy" id="540251"/>
    <lineage>
        <taxon>Bacteria</taxon>
        <taxon>Pseudomonadati</taxon>
        <taxon>Pseudomonadota</taxon>
        <taxon>Alphaproteobacteria</taxon>
        <taxon>Rhodobacterales</taxon>
        <taxon>Paracoccaceae</taxon>
        <taxon>Rhodovulum</taxon>
    </lineage>
</organism>
<proteinExistence type="predicted"/>
<evidence type="ECO:0008006" key="3">
    <source>
        <dbReference type="Google" id="ProtNLM"/>
    </source>
</evidence>
<reference evidence="1 2" key="1">
    <citation type="submission" date="2019-03" db="EMBL/GenBank/DDBJ databases">
        <title>Genomic Encyclopedia of Type Strains, Phase IV (KMG-IV): sequencing the most valuable type-strain genomes for metagenomic binning, comparative biology and taxonomic classification.</title>
        <authorList>
            <person name="Goeker M."/>
        </authorList>
    </citation>
    <scope>NUCLEOTIDE SEQUENCE [LARGE SCALE GENOMIC DNA]</scope>
    <source>
        <strain evidence="1 2">DSM 21153</strain>
    </source>
</reference>
<comment type="caution">
    <text evidence="1">The sequence shown here is derived from an EMBL/GenBank/DDBJ whole genome shotgun (WGS) entry which is preliminary data.</text>
</comment>
<sequence>MPGPILHLGAVVTCTHGGPATPTAPFARVLVSGQPVATQPGPWAITGCAAIPCVTGSYLVAATRVFAGGQPVVLMDSVSTTTPTGSPMIPVMAQTRVIGS</sequence>
<dbReference type="EMBL" id="SLVM01000009">
    <property type="protein sequence ID" value="TCM85029.1"/>
    <property type="molecule type" value="Genomic_DNA"/>
</dbReference>
<evidence type="ECO:0000313" key="1">
    <source>
        <dbReference type="EMBL" id="TCM85029.1"/>
    </source>
</evidence>
<evidence type="ECO:0000313" key="2">
    <source>
        <dbReference type="Proteomes" id="UP000295277"/>
    </source>
</evidence>
<dbReference type="OrthoDB" id="675629at2"/>
<keyword evidence="2" id="KW-1185">Reference proteome</keyword>